<feature type="compositionally biased region" description="Basic and acidic residues" evidence="10">
    <location>
        <begin position="523"/>
        <end position="533"/>
    </location>
</feature>
<evidence type="ECO:0000256" key="2">
    <source>
        <dbReference type="ARBA" id="ARBA00010072"/>
    </source>
</evidence>
<feature type="compositionally biased region" description="Low complexity" evidence="10">
    <location>
        <begin position="286"/>
        <end position="295"/>
    </location>
</feature>
<name>A0A5N6RY41_9BIFI</name>
<dbReference type="Pfam" id="PF00528">
    <property type="entry name" value="BPD_transp_1"/>
    <property type="match status" value="1"/>
</dbReference>
<dbReference type="PANTHER" id="PTHR30614">
    <property type="entry name" value="MEMBRANE COMPONENT OF AMINO ACID ABC TRANSPORTER"/>
    <property type="match status" value="1"/>
</dbReference>
<dbReference type="InterPro" id="IPR043429">
    <property type="entry name" value="ArtM/GltK/GlnP/TcyL/YhdX-like"/>
</dbReference>
<feature type="region of interest" description="Disordered" evidence="10">
    <location>
        <begin position="274"/>
        <end position="295"/>
    </location>
</feature>
<feature type="compositionally biased region" description="Polar residues" evidence="10">
    <location>
        <begin position="551"/>
        <end position="560"/>
    </location>
</feature>
<dbReference type="GO" id="GO:0043190">
    <property type="term" value="C:ATP-binding cassette (ABC) transporter complex"/>
    <property type="evidence" value="ECO:0007669"/>
    <property type="project" value="InterPro"/>
</dbReference>
<evidence type="ECO:0000256" key="10">
    <source>
        <dbReference type="SAM" id="MobiDB-lite"/>
    </source>
</evidence>
<dbReference type="SMART" id="SM00062">
    <property type="entry name" value="PBPb"/>
    <property type="match status" value="1"/>
</dbReference>
<dbReference type="CDD" id="cd13530">
    <property type="entry name" value="PBP2_peptides_like"/>
    <property type="match status" value="1"/>
</dbReference>
<dbReference type="AlphaFoldDB" id="A0A5N6RY41"/>
<dbReference type="GO" id="GO:0006865">
    <property type="term" value="P:amino acid transport"/>
    <property type="evidence" value="ECO:0007669"/>
    <property type="project" value="UniProtKB-KW"/>
</dbReference>
<feature type="chain" id="PRO_5030134935" evidence="11">
    <location>
        <begin position="32"/>
        <end position="560"/>
    </location>
</feature>
<protein>
    <submittedName>
        <fullName evidence="13">ABC transporter permease subunit</fullName>
    </submittedName>
</protein>
<feature type="signal peptide" evidence="11">
    <location>
        <begin position="1"/>
        <end position="31"/>
    </location>
</feature>
<evidence type="ECO:0000256" key="8">
    <source>
        <dbReference type="ARBA" id="ARBA00023136"/>
    </source>
</evidence>
<accession>A0A5N6RY41</accession>
<dbReference type="SUPFAM" id="SSF161098">
    <property type="entry name" value="MetI-like"/>
    <property type="match status" value="1"/>
</dbReference>
<evidence type="ECO:0000256" key="9">
    <source>
        <dbReference type="RuleBase" id="RU363032"/>
    </source>
</evidence>
<evidence type="ECO:0000256" key="5">
    <source>
        <dbReference type="ARBA" id="ARBA00022692"/>
    </source>
</evidence>
<evidence type="ECO:0000259" key="12">
    <source>
        <dbReference type="PROSITE" id="PS50928"/>
    </source>
</evidence>
<dbReference type="InterPro" id="IPR010065">
    <property type="entry name" value="AA_ABC_transptr_permease_3TM"/>
</dbReference>
<dbReference type="CDD" id="cd06261">
    <property type="entry name" value="TM_PBP2"/>
    <property type="match status" value="1"/>
</dbReference>
<feature type="transmembrane region" description="Helical" evidence="9">
    <location>
        <begin position="326"/>
        <end position="348"/>
    </location>
</feature>
<dbReference type="Gene3D" id="1.10.3720.10">
    <property type="entry name" value="MetI-like"/>
    <property type="match status" value="1"/>
</dbReference>
<dbReference type="EMBL" id="QDAG01000015">
    <property type="protein sequence ID" value="KAE8126277.1"/>
    <property type="molecule type" value="Genomic_DNA"/>
</dbReference>
<feature type="domain" description="ABC transmembrane type-1" evidence="12">
    <location>
        <begin position="322"/>
        <end position="516"/>
    </location>
</feature>
<keyword evidence="5 9" id="KW-0812">Transmembrane</keyword>
<dbReference type="RefSeq" id="WP_152581833.1">
    <property type="nucleotide sequence ID" value="NZ_JAKVIV010000019.1"/>
</dbReference>
<keyword evidence="3 9" id="KW-0813">Transport</keyword>
<evidence type="ECO:0000256" key="6">
    <source>
        <dbReference type="ARBA" id="ARBA00022970"/>
    </source>
</evidence>
<evidence type="ECO:0000256" key="1">
    <source>
        <dbReference type="ARBA" id="ARBA00004651"/>
    </source>
</evidence>
<feature type="transmembrane region" description="Helical" evidence="9">
    <location>
        <begin position="459"/>
        <end position="477"/>
    </location>
</feature>
<dbReference type="InterPro" id="IPR000515">
    <property type="entry name" value="MetI-like"/>
</dbReference>
<dbReference type="PROSITE" id="PS50928">
    <property type="entry name" value="ABC_TM1"/>
    <property type="match status" value="1"/>
</dbReference>
<dbReference type="GeneID" id="78128289"/>
<proteinExistence type="inferred from homology"/>
<evidence type="ECO:0000256" key="3">
    <source>
        <dbReference type="ARBA" id="ARBA00022448"/>
    </source>
</evidence>
<keyword evidence="14" id="KW-1185">Reference proteome</keyword>
<dbReference type="NCBIfam" id="TIGR01726">
    <property type="entry name" value="HEQRo_perm_3TM"/>
    <property type="match status" value="1"/>
</dbReference>
<dbReference type="GO" id="GO:0022857">
    <property type="term" value="F:transmembrane transporter activity"/>
    <property type="evidence" value="ECO:0007669"/>
    <property type="project" value="InterPro"/>
</dbReference>
<keyword evidence="11" id="KW-0732">Signal</keyword>
<evidence type="ECO:0000313" key="13">
    <source>
        <dbReference type="EMBL" id="KAE8126277.1"/>
    </source>
</evidence>
<feature type="transmembrane region" description="Helical" evidence="9">
    <location>
        <begin position="497"/>
        <end position="517"/>
    </location>
</feature>
<keyword evidence="6" id="KW-0029">Amino-acid transport</keyword>
<keyword evidence="4" id="KW-1003">Cell membrane</keyword>
<dbReference type="SUPFAM" id="SSF53850">
    <property type="entry name" value="Periplasmic binding protein-like II"/>
    <property type="match status" value="1"/>
</dbReference>
<dbReference type="OrthoDB" id="8454826at2"/>
<feature type="region of interest" description="Disordered" evidence="10">
    <location>
        <begin position="523"/>
        <end position="560"/>
    </location>
</feature>
<sequence>MTKVRRLFAATIVLAAVLSFVALIGGGPAMAAGSSGNSKDNPYGLVEPGVLLTGTLTDAPPNVYLKDGKFTGFDNDLLVAVAKKLNLKVEFVGTEFSSLLTQVARGKFDVGSSSISITEERKQTVDFTNRYDFGYLGLIAPAGSPVKSFNDLAGKRVAVVQGTVQDDYATRKKLNPVRVNDYNAALNQLRTGGAAAWIAPAEIGEKSAKESGGKLAAVDSVLDPGGMAYAVAPGNNALREALNKGLDEVIADGTWLKLQKQYYPGRAIPKEFVPGSGKGSIEKPTSNRASSASGSSLGSVWSAFFDFNAMKKAFPDLLKVGLPNTLILAVTSGVIGTILGLLLAVAGLSRHRWLRWPARVYTDIFRGLPAAVTILLIGVGFAPLGIELWGPNPYPLGILALSLIASAYIGEIFRSGIQSVDKGQNEAARAIGFSSGASMRLVVIPQGIRRVLPALVNQFIALIKDSSLIYFLGLLASQRELFRIGADAAANSGNQSALVLAGLFYLAITVPLTHYVNHIDKRLREGKPVKQDPDEQAPSGAESRGIAGATDSETQKQVQA</sequence>
<dbReference type="PANTHER" id="PTHR30614:SF20">
    <property type="entry name" value="GLUTAMINE TRANSPORT SYSTEM PERMEASE PROTEIN GLNP"/>
    <property type="match status" value="1"/>
</dbReference>
<dbReference type="Proteomes" id="UP000325415">
    <property type="component" value="Unassembled WGS sequence"/>
</dbReference>
<evidence type="ECO:0000256" key="4">
    <source>
        <dbReference type="ARBA" id="ARBA00022475"/>
    </source>
</evidence>
<feature type="transmembrane region" description="Helical" evidence="9">
    <location>
        <begin position="360"/>
        <end position="382"/>
    </location>
</feature>
<comment type="subcellular location">
    <subcellularLocation>
        <location evidence="1 9">Cell membrane</location>
        <topology evidence="1 9">Multi-pass membrane protein</topology>
    </subcellularLocation>
</comment>
<dbReference type="InterPro" id="IPR035906">
    <property type="entry name" value="MetI-like_sf"/>
</dbReference>
<feature type="transmembrane region" description="Helical" evidence="9">
    <location>
        <begin position="394"/>
        <end position="413"/>
    </location>
</feature>
<dbReference type="Gene3D" id="3.40.190.10">
    <property type="entry name" value="Periplasmic binding protein-like II"/>
    <property type="match status" value="2"/>
</dbReference>
<dbReference type="InterPro" id="IPR001638">
    <property type="entry name" value="Solute-binding_3/MltF_N"/>
</dbReference>
<keyword evidence="7 9" id="KW-1133">Transmembrane helix</keyword>
<keyword evidence="8 9" id="KW-0472">Membrane</keyword>
<evidence type="ECO:0000256" key="11">
    <source>
        <dbReference type="SAM" id="SignalP"/>
    </source>
</evidence>
<comment type="caution">
    <text evidence="13">The sequence shown here is derived from an EMBL/GenBank/DDBJ whole genome shotgun (WGS) entry which is preliminary data.</text>
</comment>
<dbReference type="Pfam" id="PF00497">
    <property type="entry name" value="SBP_bac_3"/>
    <property type="match status" value="1"/>
</dbReference>
<evidence type="ECO:0000256" key="7">
    <source>
        <dbReference type="ARBA" id="ARBA00022989"/>
    </source>
</evidence>
<reference evidence="13 14" key="1">
    <citation type="submission" date="2018-04" db="EMBL/GenBank/DDBJ databases">
        <authorList>
            <person name="Eckel V.P."/>
            <person name="Vogel R.F."/>
        </authorList>
    </citation>
    <scope>NUCLEOTIDE SEQUENCE [LARGE SCALE GENOMIC DNA]</scope>
    <source>
        <strain evidence="14">TMW 2.1764</strain>
    </source>
</reference>
<evidence type="ECO:0000313" key="14">
    <source>
        <dbReference type="Proteomes" id="UP000325415"/>
    </source>
</evidence>
<comment type="similarity">
    <text evidence="2">Belongs to the binding-protein-dependent transport system permease family. HisMQ subfamily.</text>
</comment>
<gene>
    <name evidence="13" type="ORF">DDE84_11445</name>
</gene>
<organism evidence="13 14">
    <name type="scientific">Bifidobacterium tibiigranuli</name>
    <dbReference type="NCBI Taxonomy" id="2172043"/>
    <lineage>
        <taxon>Bacteria</taxon>
        <taxon>Bacillati</taxon>
        <taxon>Actinomycetota</taxon>
        <taxon>Actinomycetes</taxon>
        <taxon>Bifidobacteriales</taxon>
        <taxon>Bifidobacteriaceae</taxon>
        <taxon>Bifidobacterium</taxon>
    </lineage>
</organism>